<dbReference type="InterPro" id="IPR029063">
    <property type="entry name" value="SAM-dependent_MTases_sf"/>
</dbReference>
<dbReference type="GO" id="GO:0032259">
    <property type="term" value="P:methylation"/>
    <property type="evidence" value="ECO:0007669"/>
    <property type="project" value="UniProtKB-KW"/>
</dbReference>
<gene>
    <name evidence="6" type="ORF">HUK38_01290</name>
</gene>
<evidence type="ECO:0000259" key="5">
    <source>
        <dbReference type="Pfam" id="PF22722"/>
    </source>
</evidence>
<keyword evidence="6" id="KW-0378">Hydrolase</keyword>
<dbReference type="SUPFAM" id="SSF53335">
    <property type="entry name" value="S-adenosyl-L-methionine-dependent methyltransferases"/>
    <property type="match status" value="1"/>
</dbReference>
<evidence type="ECO:0000313" key="7">
    <source>
        <dbReference type="Proteomes" id="UP000548632"/>
    </source>
</evidence>
<sequence length="552" mass="63255">MNQLFYGDNLDVLRNKIKDDTVDLCYIDPPFNSKRNYFQIYNNVGKEDAAQAQAFIDTWTWNQFAESGFADILTNQHDYTTQTIELIKGLRAVLGVGGLLAYLISMTQRINEIWRVLKPTGSFYLHCDPTCSHYLKLILDSVFCPRGGDFRNEITWKRTNNPKGSQFKDRKYGVYTDAIFFYTKSTNYTFNLERIRQPLTPEELLEKYPKTDERGRYLEYPILRSASKGPRPNLVYEYKDFTPPQWGWVVKREKLEAIDQRGDLGWRKNGMPYRKYRPTEDRGAPIGNLWDDIIRIQSKSKETMGYPTQKPEALLERIIQASSNEGDLILDAYCGCGTTVAVAQRLNRQWIGIDITYQSIALILERFEKQFGVEITNSIVLNGIPRDMESAHALANKQDDRLRKEFEKWAVLTYTKNRATINDKKGADKGVDGVAYIVTGQKTTDKVIIQVKSGKVQRGDIAKLRGDMAREQAVMAIFITLEEPTKSMREEAMAAGIYHHQLLNRAYPCIQLVTGREMIEAGRRSDLPLNLDVLNSAAPVNTSQQSDLLQKN</sequence>
<keyword evidence="6" id="KW-0255">Endonuclease</keyword>
<dbReference type="InterPro" id="IPR001091">
    <property type="entry name" value="RM_Methyltransferase"/>
</dbReference>
<keyword evidence="6" id="KW-0540">Nuclease</keyword>
<keyword evidence="7" id="KW-1185">Reference proteome</keyword>
<dbReference type="PRINTS" id="PR00508">
    <property type="entry name" value="S21N4MTFRASE"/>
</dbReference>
<dbReference type="GO" id="GO:0008170">
    <property type="term" value="F:N-methyltransferase activity"/>
    <property type="evidence" value="ECO:0007669"/>
    <property type="project" value="InterPro"/>
</dbReference>
<dbReference type="GO" id="GO:0004519">
    <property type="term" value="F:endonuclease activity"/>
    <property type="evidence" value="ECO:0007669"/>
    <property type="project" value="UniProtKB-KW"/>
</dbReference>
<evidence type="ECO:0000256" key="3">
    <source>
        <dbReference type="ARBA" id="ARBA00022679"/>
    </source>
</evidence>
<dbReference type="InterPro" id="IPR054557">
    <property type="entry name" value="NA-iREase1_dom"/>
</dbReference>
<dbReference type="Pfam" id="PF01555">
    <property type="entry name" value="N6_N4_Mtase"/>
    <property type="match status" value="1"/>
</dbReference>
<evidence type="ECO:0000256" key="1">
    <source>
        <dbReference type="ARBA" id="ARBA00006594"/>
    </source>
</evidence>
<reference evidence="6 7" key="1">
    <citation type="journal article" date="2020" name="Arch. Microbiol.">
        <title>The genome sequence of the giant phototrophic gammaproteobacterium Thiospirillum jenense gives insight into its physiological properties and phylogenetic relationships.</title>
        <authorList>
            <person name="Imhoff J.F."/>
            <person name="Meyer T.E."/>
            <person name="Kyndt J.A."/>
        </authorList>
    </citation>
    <scope>NUCLEOTIDE SEQUENCE [LARGE SCALE GENOMIC DNA]</scope>
    <source>
        <strain evidence="6 7">DSM 216</strain>
    </source>
</reference>
<dbReference type="AlphaFoldDB" id="A0A839H3M0"/>
<dbReference type="InterPro" id="IPR011856">
    <property type="entry name" value="tRNA_endonuc-like_dom_sf"/>
</dbReference>
<dbReference type="GO" id="GO:0003677">
    <property type="term" value="F:DNA binding"/>
    <property type="evidence" value="ECO:0007669"/>
    <property type="project" value="InterPro"/>
</dbReference>
<feature type="domain" description="DNA methylase N-4/N-6" evidence="4">
    <location>
        <begin position="22"/>
        <end position="361"/>
    </location>
</feature>
<dbReference type="InterPro" id="IPR002052">
    <property type="entry name" value="DNA_methylase_N6_adenine_CS"/>
</dbReference>
<evidence type="ECO:0000256" key="2">
    <source>
        <dbReference type="ARBA" id="ARBA00022603"/>
    </source>
</evidence>
<dbReference type="Gene3D" id="3.40.50.150">
    <property type="entry name" value="Vaccinia Virus protein VP39"/>
    <property type="match status" value="1"/>
</dbReference>
<evidence type="ECO:0000313" key="6">
    <source>
        <dbReference type="EMBL" id="MBB1124865.1"/>
    </source>
</evidence>
<protein>
    <submittedName>
        <fullName evidence="6">Restriction endonuclease</fullName>
    </submittedName>
</protein>
<dbReference type="Gene3D" id="3.40.1350.10">
    <property type="match status" value="1"/>
</dbReference>
<proteinExistence type="inferred from homology"/>
<keyword evidence="3" id="KW-0808">Transferase</keyword>
<comment type="similarity">
    <text evidence="1">Belongs to the N(4)/N(6)-methyltransferase family.</text>
</comment>
<name>A0A839H3M0_9GAMM</name>
<feature type="domain" description="NACHT-associated inactive Restriction Endonuclease 1 sensor" evidence="5">
    <location>
        <begin position="405"/>
        <end position="504"/>
    </location>
</feature>
<organism evidence="6 7">
    <name type="scientific">Thiospirillum jenense</name>
    <dbReference type="NCBI Taxonomy" id="1653858"/>
    <lineage>
        <taxon>Bacteria</taxon>
        <taxon>Pseudomonadati</taxon>
        <taxon>Pseudomonadota</taxon>
        <taxon>Gammaproteobacteria</taxon>
        <taxon>Chromatiales</taxon>
        <taxon>Chromatiaceae</taxon>
        <taxon>Thiospirillum</taxon>
    </lineage>
</organism>
<dbReference type="RefSeq" id="WP_182581966.1">
    <property type="nucleotide sequence ID" value="NZ_JABVCQ010000002.1"/>
</dbReference>
<accession>A0A839H3M0</accession>
<keyword evidence="2" id="KW-0489">Methyltransferase</keyword>
<dbReference type="EMBL" id="JABVCQ010000002">
    <property type="protein sequence ID" value="MBB1124865.1"/>
    <property type="molecule type" value="Genomic_DNA"/>
</dbReference>
<dbReference type="InterPro" id="IPR002941">
    <property type="entry name" value="DNA_methylase_N4/N6"/>
</dbReference>
<evidence type="ECO:0000259" key="4">
    <source>
        <dbReference type="Pfam" id="PF01555"/>
    </source>
</evidence>
<dbReference type="Proteomes" id="UP000548632">
    <property type="component" value="Unassembled WGS sequence"/>
</dbReference>
<dbReference type="PROSITE" id="PS00092">
    <property type="entry name" value="N6_MTASE"/>
    <property type="match status" value="1"/>
</dbReference>
<dbReference type="Pfam" id="PF22722">
    <property type="entry name" value="NA-iREase1"/>
    <property type="match status" value="1"/>
</dbReference>
<comment type="caution">
    <text evidence="6">The sequence shown here is derived from an EMBL/GenBank/DDBJ whole genome shotgun (WGS) entry which is preliminary data.</text>
</comment>